<comment type="caution">
    <text evidence="1">The sequence shown here is derived from an EMBL/GenBank/DDBJ whole genome shotgun (WGS) entry which is preliminary data.</text>
</comment>
<organism evidence="1 2">
    <name type="scientific">Metabacillus lacus</name>
    <dbReference type="NCBI Taxonomy" id="1983721"/>
    <lineage>
        <taxon>Bacteria</taxon>
        <taxon>Bacillati</taxon>
        <taxon>Bacillota</taxon>
        <taxon>Bacilli</taxon>
        <taxon>Bacillales</taxon>
        <taxon>Bacillaceae</taxon>
        <taxon>Metabacillus</taxon>
    </lineage>
</organism>
<gene>
    <name evidence="1" type="ORF">GJU40_01900</name>
</gene>
<proteinExistence type="predicted"/>
<keyword evidence="2" id="KW-1185">Reference proteome</keyword>
<dbReference type="RefSeq" id="WP_154306051.1">
    <property type="nucleotide sequence ID" value="NZ_WKKI01000002.1"/>
</dbReference>
<sequence length="86" mass="9851">MLYRTIVNGTELFITSSRHITEEEFAHACMSLKLAAERKKLLDSSRTFAIKHESIIVFAEKIEAAHSSFHIWSCIKQQDLLDISTI</sequence>
<reference evidence="1 2" key="1">
    <citation type="submission" date="2019-11" db="EMBL/GenBank/DDBJ databases">
        <title>Bacillus lacus genome.</title>
        <authorList>
            <person name="Allen C.J."/>
            <person name="Newman J.D."/>
        </authorList>
    </citation>
    <scope>NUCLEOTIDE SEQUENCE [LARGE SCALE GENOMIC DNA]</scope>
    <source>
        <strain evidence="1 2">KCTC 33946</strain>
    </source>
</reference>
<evidence type="ECO:0000313" key="2">
    <source>
        <dbReference type="Proteomes" id="UP000448867"/>
    </source>
</evidence>
<name>A0A7X2IW67_9BACI</name>
<accession>A0A7X2IW67</accession>
<evidence type="ECO:0000313" key="1">
    <source>
        <dbReference type="EMBL" id="MRX70921.1"/>
    </source>
</evidence>
<protein>
    <submittedName>
        <fullName evidence="1">Uncharacterized protein</fullName>
    </submittedName>
</protein>
<dbReference type="AlphaFoldDB" id="A0A7X2IW67"/>
<dbReference type="EMBL" id="WKKI01000002">
    <property type="protein sequence ID" value="MRX70921.1"/>
    <property type="molecule type" value="Genomic_DNA"/>
</dbReference>
<dbReference type="Proteomes" id="UP000448867">
    <property type="component" value="Unassembled WGS sequence"/>
</dbReference>